<dbReference type="GO" id="GO:0003779">
    <property type="term" value="F:actin binding"/>
    <property type="evidence" value="ECO:0007669"/>
    <property type="project" value="UniProtKB-KW"/>
</dbReference>
<reference evidence="14" key="1">
    <citation type="submission" date="2020-04" db="EMBL/GenBank/DDBJ databases">
        <authorList>
            <person name="Alioto T."/>
            <person name="Alioto T."/>
            <person name="Gomez Garrido J."/>
        </authorList>
    </citation>
    <scope>NUCLEOTIDE SEQUENCE</scope>
    <source>
        <strain evidence="14">A484AB</strain>
    </source>
</reference>
<evidence type="ECO:0000256" key="12">
    <source>
        <dbReference type="SAM" id="Coils"/>
    </source>
</evidence>
<evidence type="ECO:0000256" key="5">
    <source>
        <dbReference type="ARBA" id="ARBA00022723"/>
    </source>
</evidence>
<dbReference type="GO" id="GO:0005737">
    <property type="term" value="C:cytoplasm"/>
    <property type="evidence" value="ECO:0007669"/>
    <property type="project" value="UniProtKB-ARBA"/>
</dbReference>
<dbReference type="PROSITE" id="PS01159">
    <property type="entry name" value="WW_DOMAIN_1"/>
    <property type="match status" value="1"/>
</dbReference>
<feature type="compositionally biased region" description="Basic and acidic residues" evidence="13">
    <location>
        <begin position="1632"/>
        <end position="1644"/>
    </location>
</feature>
<dbReference type="Pfam" id="PF00569">
    <property type="entry name" value="ZZ"/>
    <property type="match status" value="1"/>
</dbReference>
<dbReference type="PANTHER" id="PTHR12268:SF14">
    <property type="entry name" value="DYSTROPHIN-1"/>
    <property type="match status" value="1"/>
</dbReference>
<dbReference type="GO" id="GO:0042383">
    <property type="term" value="C:sarcolemma"/>
    <property type="evidence" value="ECO:0007669"/>
    <property type="project" value="UniProtKB-SubCell"/>
</dbReference>
<feature type="coiled-coil region" evidence="12">
    <location>
        <begin position="1493"/>
        <end position="1527"/>
    </location>
</feature>
<evidence type="ECO:0000256" key="2">
    <source>
        <dbReference type="ARBA" id="ARBA00004278"/>
    </source>
</evidence>
<feature type="coiled-coil region" evidence="12">
    <location>
        <begin position="948"/>
        <end position="982"/>
    </location>
</feature>
<dbReference type="Gene3D" id="1.20.58.60">
    <property type="match status" value="6"/>
</dbReference>
<dbReference type="GO" id="GO:0008270">
    <property type="term" value="F:zinc ion binding"/>
    <property type="evidence" value="ECO:0007669"/>
    <property type="project" value="UniProtKB-KW"/>
</dbReference>
<evidence type="ECO:0000256" key="1">
    <source>
        <dbReference type="ARBA" id="ARBA00004245"/>
    </source>
</evidence>
<keyword evidence="11" id="KW-0206">Cytoskeleton</keyword>
<dbReference type="InterPro" id="IPR015154">
    <property type="entry name" value="EF-hand_dom_typ2"/>
</dbReference>
<evidence type="ECO:0000313" key="14">
    <source>
        <dbReference type="EMBL" id="CAB4003958.1"/>
    </source>
</evidence>
<keyword evidence="8" id="KW-0106">Calcium</keyword>
<dbReference type="EMBL" id="CACRXK020004771">
    <property type="protein sequence ID" value="CAB4003958.1"/>
    <property type="molecule type" value="Genomic_DNA"/>
</dbReference>
<dbReference type="Pfam" id="PF09069">
    <property type="entry name" value="EF-hand_3"/>
    <property type="match status" value="1"/>
</dbReference>
<keyword evidence="10" id="KW-0009">Actin-binding</keyword>
<dbReference type="SUPFAM" id="SSF51045">
    <property type="entry name" value="WW domain"/>
    <property type="match status" value="1"/>
</dbReference>
<dbReference type="InterPro" id="IPR036020">
    <property type="entry name" value="WW_dom_sf"/>
</dbReference>
<dbReference type="SMART" id="SM00456">
    <property type="entry name" value="WW"/>
    <property type="match status" value="1"/>
</dbReference>
<dbReference type="Gene3D" id="2.20.70.10">
    <property type="match status" value="1"/>
</dbReference>
<evidence type="ECO:0000256" key="11">
    <source>
        <dbReference type="ARBA" id="ARBA00023212"/>
    </source>
</evidence>
<dbReference type="SUPFAM" id="SSF47473">
    <property type="entry name" value="EF-hand"/>
    <property type="match status" value="2"/>
</dbReference>
<evidence type="ECO:0000256" key="4">
    <source>
        <dbReference type="ARBA" id="ARBA00022490"/>
    </source>
</evidence>
<comment type="subcellular location">
    <subcellularLocation>
        <location evidence="2">Cell membrane</location>
        <location evidence="2">Sarcolemma</location>
        <topology evidence="2">Peripheral membrane protein</topology>
        <orientation evidence="2">Cytoplasmic side</orientation>
    </subcellularLocation>
    <subcellularLocation>
        <location evidence="1">Cytoplasm</location>
        <location evidence="1">Cytoskeleton</location>
    </subcellularLocation>
</comment>
<dbReference type="InterPro" id="IPR001202">
    <property type="entry name" value="WW_dom"/>
</dbReference>
<keyword evidence="9" id="KW-0472">Membrane</keyword>
<evidence type="ECO:0000256" key="6">
    <source>
        <dbReference type="ARBA" id="ARBA00022771"/>
    </source>
</evidence>
<evidence type="ECO:0000256" key="10">
    <source>
        <dbReference type="ARBA" id="ARBA00023203"/>
    </source>
</evidence>
<feature type="region of interest" description="Disordered" evidence="13">
    <location>
        <begin position="1584"/>
        <end position="1670"/>
    </location>
</feature>
<dbReference type="Proteomes" id="UP001152795">
    <property type="component" value="Unassembled WGS sequence"/>
</dbReference>
<keyword evidence="12" id="KW-0175">Coiled coil</keyword>
<protein>
    <submittedName>
        <fullName evidence="14">Dystrophin-like isoform X1</fullName>
    </submittedName>
</protein>
<organism evidence="14 15">
    <name type="scientific">Paramuricea clavata</name>
    <name type="common">Red gorgonian</name>
    <name type="synonym">Violescent sea-whip</name>
    <dbReference type="NCBI Taxonomy" id="317549"/>
    <lineage>
        <taxon>Eukaryota</taxon>
        <taxon>Metazoa</taxon>
        <taxon>Cnidaria</taxon>
        <taxon>Anthozoa</taxon>
        <taxon>Octocorallia</taxon>
        <taxon>Malacalcyonacea</taxon>
        <taxon>Plexauridae</taxon>
        <taxon>Paramuricea</taxon>
    </lineage>
</organism>
<keyword evidence="6" id="KW-0863">Zinc-finger</keyword>
<evidence type="ECO:0000256" key="13">
    <source>
        <dbReference type="SAM" id="MobiDB-lite"/>
    </source>
</evidence>
<keyword evidence="4" id="KW-0963">Cytoplasm</keyword>
<feature type="compositionally biased region" description="Polar residues" evidence="13">
    <location>
        <begin position="1592"/>
        <end position="1601"/>
    </location>
</feature>
<feature type="coiled-coil region" evidence="12">
    <location>
        <begin position="621"/>
        <end position="676"/>
    </location>
</feature>
<dbReference type="GO" id="GO:0045202">
    <property type="term" value="C:synapse"/>
    <property type="evidence" value="ECO:0007669"/>
    <property type="project" value="GOC"/>
</dbReference>
<dbReference type="InterPro" id="IPR043145">
    <property type="entry name" value="Znf_ZZ_sf"/>
</dbReference>
<name>A0A6S7ING0_PARCT</name>
<comment type="caution">
    <text evidence="14">The sequence shown here is derived from an EMBL/GenBank/DDBJ whole genome shotgun (WGS) entry which is preliminary data.</text>
</comment>
<feature type="compositionally biased region" description="Basic and acidic residues" evidence="13">
    <location>
        <begin position="1654"/>
        <end position="1670"/>
    </location>
</feature>
<dbReference type="CDD" id="cd02334">
    <property type="entry name" value="ZZ_dystrophin"/>
    <property type="match status" value="1"/>
</dbReference>
<dbReference type="SMART" id="SM00150">
    <property type="entry name" value="SPEC"/>
    <property type="match status" value="8"/>
</dbReference>
<dbReference type="InterPro" id="IPR011992">
    <property type="entry name" value="EF-hand-dom_pair"/>
</dbReference>
<keyword evidence="5" id="KW-0479">Metal-binding</keyword>
<proteinExistence type="predicted"/>
<dbReference type="SMART" id="SM00291">
    <property type="entry name" value="ZnF_ZZ"/>
    <property type="match status" value="1"/>
</dbReference>
<keyword evidence="3" id="KW-1003">Cell membrane</keyword>
<gene>
    <name evidence="14" type="ORF">PACLA_8A030563</name>
</gene>
<accession>A0A6S7ING0</accession>
<dbReference type="CDD" id="cd00201">
    <property type="entry name" value="WW"/>
    <property type="match status" value="1"/>
</dbReference>
<dbReference type="InterPro" id="IPR002017">
    <property type="entry name" value="Spectrin_repeat"/>
</dbReference>
<evidence type="ECO:0000313" key="15">
    <source>
        <dbReference type="Proteomes" id="UP001152795"/>
    </source>
</evidence>
<dbReference type="Pfam" id="PF00435">
    <property type="entry name" value="Spectrin"/>
    <property type="match status" value="6"/>
</dbReference>
<dbReference type="GO" id="GO:0016010">
    <property type="term" value="C:dystrophin-associated glycoprotein complex"/>
    <property type="evidence" value="ECO:0007669"/>
    <property type="project" value="UniProtKB-ARBA"/>
</dbReference>
<dbReference type="CDD" id="cd00176">
    <property type="entry name" value="SPEC"/>
    <property type="match status" value="5"/>
</dbReference>
<dbReference type="PANTHER" id="PTHR12268">
    <property type="entry name" value="E3 UBIQUITIN-PROTEIN LIGASE KCMF1"/>
    <property type="match status" value="1"/>
</dbReference>
<evidence type="ECO:0000256" key="3">
    <source>
        <dbReference type="ARBA" id="ARBA00022475"/>
    </source>
</evidence>
<dbReference type="Gene3D" id="1.10.238.10">
    <property type="entry name" value="EF-hand"/>
    <property type="match status" value="2"/>
</dbReference>
<evidence type="ECO:0000256" key="8">
    <source>
        <dbReference type="ARBA" id="ARBA00022837"/>
    </source>
</evidence>
<dbReference type="CDD" id="cd16242">
    <property type="entry name" value="EFh_DMD_like"/>
    <property type="match status" value="1"/>
</dbReference>
<dbReference type="Pfam" id="PF09068">
    <property type="entry name" value="EF-hand_2"/>
    <property type="match status" value="1"/>
</dbReference>
<dbReference type="PROSITE" id="PS50135">
    <property type="entry name" value="ZF_ZZ_2"/>
    <property type="match status" value="1"/>
</dbReference>
<feature type="coiled-coil region" evidence="12">
    <location>
        <begin position="745"/>
        <end position="868"/>
    </location>
</feature>
<dbReference type="OrthoDB" id="5961994at2759"/>
<dbReference type="InterPro" id="IPR018159">
    <property type="entry name" value="Spectrin/alpha-actinin"/>
</dbReference>
<dbReference type="PROSITE" id="PS01357">
    <property type="entry name" value="ZF_ZZ_1"/>
    <property type="match status" value="1"/>
</dbReference>
<dbReference type="Pfam" id="PF00397">
    <property type="entry name" value="WW"/>
    <property type="match status" value="1"/>
</dbReference>
<keyword evidence="15" id="KW-1185">Reference proteome</keyword>
<dbReference type="SUPFAM" id="SSF46966">
    <property type="entry name" value="Spectrin repeat"/>
    <property type="match status" value="7"/>
</dbReference>
<dbReference type="Gene3D" id="3.30.60.90">
    <property type="match status" value="1"/>
</dbReference>
<evidence type="ECO:0000256" key="9">
    <source>
        <dbReference type="ARBA" id="ARBA00023136"/>
    </source>
</evidence>
<dbReference type="InterPro" id="IPR000433">
    <property type="entry name" value="Znf_ZZ"/>
</dbReference>
<feature type="coiled-coil region" evidence="12">
    <location>
        <begin position="300"/>
        <end position="327"/>
    </location>
</feature>
<dbReference type="PROSITE" id="PS50020">
    <property type="entry name" value="WW_DOMAIN_2"/>
    <property type="match status" value="1"/>
</dbReference>
<keyword evidence="7" id="KW-0862">Zinc</keyword>
<dbReference type="InterPro" id="IPR050774">
    <property type="entry name" value="KCMF1/Dystrophin"/>
</dbReference>
<dbReference type="GO" id="GO:0005856">
    <property type="term" value="C:cytoskeleton"/>
    <property type="evidence" value="ECO:0007669"/>
    <property type="project" value="UniProtKB-SubCell"/>
</dbReference>
<evidence type="ECO:0000256" key="7">
    <source>
        <dbReference type="ARBA" id="ARBA00022833"/>
    </source>
</evidence>
<dbReference type="SUPFAM" id="SSF57850">
    <property type="entry name" value="RING/U-box"/>
    <property type="match status" value="1"/>
</dbReference>
<dbReference type="InterPro" id="IPR015153">
    <property type="entry name" value="EF-hand_dom_typ1"/>
</dbReference>
<feature type="region of interest" description="Disordered" evidence="13">
    <location>
        <begin position="1468"/>
        <end position="1487"/>
    </location>
</feature>
<dbReference type="GO" id="GO:0099536">
    <property type="term" value="P:synaptic signaling"/>
    <property type="evidence" value="ECO:0007669"/>
    <property type="project" value="TreeGrafter"/>
</dbReference>
<sequence length="1670" mass="193157">MYFCDISEAEDAMMGRHKLLTVSWRQYTAPKERHLEADETDAELRMSPGWKFVDEIKQVFEKIRAIENDLGAPELHGGDYEDFSKQEDKIKKIGEAIDHLRPEVDSVFDRSESAVQDCSGKEAEAIEQALDKVQSRWSKLNREYKSRKGRWENAVAVWQRFHKDIKDLTLWINNAEKVIRETKLPTGDLDIDKAKQEQGPLEQAIADHQSTVTAVNTTGDEIIKHSSVVEAEILRDKLDALNRRWKIICNEVTDRRERFHEEDMEYEEFADECRDLTQWMNEVEVTLAQRDPSPADQDGLKHQLEKVKDLEEEMLGKEETVRSIRKTGQRLQTKPILSKPSQEDVKRRMEAVESHWQRIKLAVPRRRKNIDDKLSDLKKFTENLEELYIWTSTTKDLLDTQASLGKIHDDHRNVEEIKRNLANRRSVYDQVNNTYEKYQEESILSTSAIPSSTHEKWRKMNAEWGTISRYVDQPRMIIEQPISITGTQMVCSTPDILVTHADDEEKTTPWPKFDKAVSELHDWLSLVEDVIKNQRIMLGNVDEMQRLTNKQKQSVEDELRGKQYLLNDISEMSFKLEEETENESHKNILRHQIQSLKEHWHNVQQQSNDWLTRINLMWDLSRQYEQIKKELETWLAKAEERLNKAERGTGNTVAELEHLLQEHKSFREEVESWRARVDRMNDLGEELIREFPEHNPSDIRLTSHRDTQRYNKLVSRCDARKDKLQEQLTRLVQFHENIISALTWLTSAESKIAELDSAVDAAEEHPDLTSLKEELKALESDINAHQDTFASLNETGQVVMADLAPSEVLTALQSKLDDMNDRWNSLNARSVDVGDKLDGGATEWRQLFSDLQEIVDWIERAIQQLEAQKPVGSDLETVTLQNDTHQTFKNKMNMQRLVIDRALESGKRHLENHDSLHPASPSRAHLADNLRGQLSIIKDRWPTLVKNSDAWQKTLDEALRLLNLLEKNVHDLDVKLQEAENYSNKWKPVTIDIAQDQSENMKHFHSMTSPMQGMFDDVDGVENNLRRYNVILPSPLQNRIDDLHRRWKELQLKMLNRENVIQENITEYDMNITQEPLQASVVRPWERAISANKVPYYINHKTETTQWDHPKMTDLYHQLTELNDVKWSAYRTAMKLRCIQKAAGLDMVEKNAVVEALERHNMHGSHEDVIGVSEMVKVLTFIFDKLDEKEKEGIDVPLSIDFSLNWLLNVYDSGRIGKVRELSFKIGLISMSQGPLDEKYRYLFSLVADQTNHVSPKKLGLLLHDQLQIPKQLGEAAAFGGSNIEPSVRSCFERAKKPDSIAAQQFMDWLEKEPQSVIWIPTLHRLASSESVKHESKCQICKEYPIVGLRFRCLKCFNYDICQSCFFSGRTSRNHYVTHPMHQYCLSTTGPEDVKDFFKVVRNKVKPRKYKNKPPKHLGYLPVQTVMEGTNLETPQSPPPGHNQDMHNKLGLYANRLADLEANANFKTPQKKGKGLEPGSAANQPRSPTQILMELAEEEKEDLDKSIADLEDENKVLLEELNQLKSLTTSRDNSPAGQDRENDVMNEIKLLRQHRTRHESRVKVLEDHNRQLQQQLAKLKQLLEQPSERSGSRMTPASSAGSVKKPGYQAESTASESDNDADRQPLVGGGDRGVRDPELRDVMDKINTSFPHDGGSHRDTSKQPLMDEER</sequence>